<dbReference type="RefSeq" id="WP_168005274.1">
    <property type="nucleotide sequence ID" value="NZ_JAATHJ010000005.1"/>
</dbReference>
<evidence type="ECO:0000256" key="1">
    <source>
        <dbReference type="SAM" id="MobiDB-lite"/>
    </source>
</evidence>
<sequence length="145" mass="16042">MKKEWLIIGATGAVCAAVWGVLLMTVLEPDESEQTEASLSEEEQSLVDFYAHQETEDQSAAEQDESSASEEENQPAAEPDEPSASEEENQSAEEAEVELEDVPDRLIEKIQDQGLEVKDIEDAAPDQRMSIDDLLAFLEELESLD</sequence>
<keyword evidence="2" id="KW-0812">Transmembrane</keyword>
<feature type="compositionally biased region" description="Acidic residues" evidence="1">
    <location>
        <begin position="56"/>
        <end position="101"/>
    </location>
</feature>
<evidence type="ECO:0000313" key="3">
    <source>
        <dbReference type="EMBL" id="NJP36984.1"/>
    </source>
</evidence>
<feature type="compositionally biased region" description="Basic and acidic residues" evidence="1">
    <location>
        <begin position="102"/>
        <end position="121"/>
    </location>
</feature>
<keyword evidence="2" id="KW-1133">Transmembrane helix</keyword>
<name>A0A969TW48_9BACI</name>
<keyword evidence="4" id="KW-1185">Reference proteome</keyword>
<dbReference type="EMBL" id="JAATHJ010000005">
    <property type="protein sequence ID" value="NJP36984.1"/>
    <property type="molecule type" value="Genomic_DNA"/>
</dbReference>
<protein>
    <submittedName>
        <fullName evidence="3">Uncharacterized protein</fullName>
    </submittedName>
</protein>
<evidence type="ECO:0000313" key="4">
    <source>
        <dbReference type="Proteomes" id="UP000752012"/>
    </source>
</evidence>
<reference evidence="3 4" key="1">
    <citation type="submission" date="2020-03" db="EMBL/GenBank/DDBJ databases">
        <title>Assessment of the enzymatic potential of alkaline-tolerant lipase obtained from Bacillus luteus H11 (technogenic soil) for the bioremediation of saline soils contaminated with petroleum substances.</title>
        <authorList>
            <person name="Kalwasinska A."/>
        </authorList>
    </citation>
    <scope>NUCLEOTIDE SEQUENCE [LARGE SCALE GENOMIC DNA]</scope>
    <source>
        <strain evidence="3 4">H11</strain>
    </source>
</reference>
<feature type="transmembrane region" description="Helical" evidence="2">
    <location>
        <begin position="6"/>
        <end position="27"/>
    </location>
</feature>
<feature type="compositionally biased region" description="Acidic residues" evidence="1">
    <location>
        <begin position="30"/>
        <end position="45"/>
    </location>
</feature>
<dbReference type="Proteomes" id="UP000752012">
    <property type="component" value="Unassembled WGS sequence"/>
</dbReference>
<feature type="region of interest" description="Disordered" evidence="1">
    <location>
        <begin position="30"/>
        <end position="121"/>
    </location>
</feature>
<organism evidence="3 4">
    <name type="scientific">Alkalicoccus luteus</name>
    <dbReference type="NCBI Taxonomy" id="1237094"/>
    <lineage>
        <taxon>Bacteria</taxon>
        <taxon>Bacillati</taxon>
        <taxon>Bacillota</taxon>
        <taxon>Bacilli</taxon>
        <taxon>Bacillales</taxon>
        <taxon>Bacillaceae</taxon>
        <taxon>Alkalicoccus</taxon>
    </lineage>
</organism>
<keyword evidence="2" id="KW-0472">Membrane</keyword>
<dbReference type="AlphaFoldDB" id="A0A969TW48"/>
<gene>
    <name evidence="3" type="ORF">HCN83_05215</name>
</gene>
<accession>A0A969TW48</accession>
<evidence type="ECO:0000256" key="2">
    <source>
        <dbReference type="SAM" id="Phobius"/>
    </source>
</evidence>
<proteinExistence type="predicted"/>
<comment type="caution">
    <text evidence="3">The sequence shown here is derived from an EMBL/GenBank/DDBJ whole genome shotgun (WGS) entry which is preliminary data.</text>
</comment>